<dbReference type="InterPro" id="IPR026750">
    <property type="entry name" value="NTAN1"/>
</dbReference>
<evidence type="ECO:0000313" key="2">
    <source>
        <dbReference type="Proteomes" id="UP001346149"/>
    </source>
</evidence>
<dbReference type="GO" id="GO:0005634">
    <property type="term" value="C:nucleus"/>
    <property type="evidence" value="ECO:0007669"/>
    <property type="project" value="TreeGrafter"/>
</dbReference>
<keyword evidence="2" id="KW-1185">Reference proteome</keyword>
<name>A0AAN7KW31_TRANT</name>
<dbReference type="GO" id="GO:0006511">
    <property type="term" value="P:ubiquitin-dependent protein catabolic process"/>
    <property type="evidence" value="ECO:0007669"/>
    <property type="project" value="TreeGrafter"/>
</dbReference>
<dbReference type="Pfam" id="PF14736">
    <property type="entry name" value="N_Asn_amidohyd"/>
    <property type="match status" value="1"/>
</dbReference>
<dbReference type="PANTHER" id="PTHR12498">
    <property type="entry name" value="N-TERMINAL ASPARAGINE AMIDOHYDROLASE"/>
    <property type="match status" value="1"/>
</dbReference>
<reference evidence="1 2" key="1">
    <citation type="journal article" date="2023" name="Hortic Res">
        <title>Pangenome of water caltrop reveals structural variations and asymmetric subgenome divergence after allopolyploidization.</title>
        <authorList>
            <person name="Zhang X."/>
            <person name="Chen Y."/>
            <person name="Wang L."/>
            <person name="Yuan Y."/>
            <person name="Fang M."/>
            <person name="Shi L."/>
            <person name="Lu R."/>
            <person name="Comes H.P."/>
            <person name="Ma Y."/>
            <person name="Chen Y."/>
            <person name="Huang G."/>
            <person name="Zhou Y."/>
            <person name="Zheng Z."/>
            <person name="Qiu Y."/>
        </authorList>
    </citation>
    <scope>NUCLEOTIDE SEQUENCE [LARGE SCALE GENOMIC DNA]</scope>
    <source>
        <strain evidence="1">F231</strain>
    </source>
</reference>
<accession>A0AAN7KW31</accession>
<dbReference type="GO" id="GO:0008418">
    <property type="term" value="F:protein-N-terminal asparagine amidohydrolase activity"/>
    <property type="evidence" value="ECO:0007669"/>
    <property type="project" value="InterPro"/>
</dbReference>
<dbReference type="AlphaFoldDB" id="A0AAN7KW31"/>
<sequence length="373" mass="41896">MCVCVVSFTLLVGKSKKPRHLILKCAAYNLLLKYFKQQTKRNPYCAQGIEILITLMGNQFVLSSSHAFRNIPERNFTGPEQSASEGSVQPKCVYLFQREYATVDPALVDFIGTDEATTCVGIAIRNRHNGMTSVAHMDSPAIVDIGIMQMLSHIVNNSSDAELDVHMVGGFEDAPGSNHGSRTDSHGKQMGYSLPLCAKIVESLWKRQENFNIQTMYVLGHNTRRDADGNACPIFTGILVETATGSIFPASFSRTSRCPDEVIRRIRVTACNDDPSWTGKLLETYDTQTDKFVVAPSCWSRHQIRAALKLYKLSDTQILFLCSTSPFAEGPDFVYNVRRQWDYLMEHPDWRTTFPGMQPRVFSRTHGGGWMRC</sequence>
<evidence type="ECO:0000313" key="1">
    <source>
        <dbReference type="EMBL" id="KAK4772454.1"/>
    </source>
</evidence>
<comment type="caution">
    <text evidence="1">The sequence shown here is derived from an EMBL/GenBank/DDBJ whole genome shotgun (WGS) entry which is preliminary data.</text>
</comment>
<dbReference type="Proteomes" id="UP001346149">
    <property type="component" value="Unassembled WGS sequence"/>
</dbReference>
<organism evidence="1 2">
    <name type="scientific">Trapa natans</name>
    <name type="common">Water chestnut</name>
    <dbReference type="NCBI Taxonomy" id="22666"/>
    <lineage>
        <taxon>Eukaryota</taxon>
        <taxon>Viridiplantae</taxon>
        <taxon>Streptophyta</taxon>
        <taxon>Embryophyta</taxon>
        <taxon>Tracheophyta</taxon>
        <taxon>Spermatophyta</taxon>
        <taxon>Magnoliopsida</taxon>
        <taxon>eudicotyledons</taxon>
        <taxon>Gunneridae</taxon>
        <taxon>Pentapetalae</taxon>
        <taxon>rosids</taxon>
        <taxon>malvids</taxon>
        <taxon>Myrtales</taxon>
        <taxon>Lythraceae</taxon>
        <taxon>Trapa</taxon>
    </lineage>
</organism>
<evidence type="ECO:0008006" key="3">
    <source>
        <dbReference type="Google" id="ProtNLM"/>
    </source>
</evidence>
<proteinExistence type="predicted"/>
<gene>
    <name evidence="1" type="ORF">SAY86_014229</name>
</gene>
<dbReference type="EMBL" id="JAXQNO010000020">
    <property type="protein sequence ID" value="KAK4772454.1"/>
    <property type="molecule type" value="Genomic_DNA"/>
</dbReference>
<dbReference type="PANTHER" id="PTHR12498:SF0">
    <property type="entry name" value="PROTEIN N-TERMINAL ASPARAGINE AMIDOHYDROLASE"/>
    <property type="match status" value="1"/>
</dbReference>
<protein>
    <recommendedName>
        <fullName evidence="3">Protein N-terminal asparagine amidohydrolase</fullName>
    </recommendedName>
</protein>